<feature type="transmembrane region" description="Helical" evidence="8">
    <location>
        <begin position="28"/>
        <end position="51"/>
    </location>
</feature>
<feature type="transmembrane region" description="Helical" evidence="8">
    <location>
        <begin position="237"/>
        <end position="259"/>
    </location>
</feature>
<feature type="transmembrane region" description="Helical" evidence="8">
    <location>
        <begin position="123"/>
        <end position="146"/>
    </location>
</feature>
<dbReference type="PRINTS" id="PR01035">
    <property type="entry name" value="TCRTETA"/>
</dbReference>
<comment type="similarity">
    <text evidence="2">Belongs to the major facilitator superfamily. TCR/Tet family.</text>
</comment>
<evidence type="ECO:0000256" key="4">
    <source>
        <dbReference type="ARBA" id="ARBA00022475"/>
    </source>
</evidence>
<feature type="transmembrane region" description="Helical" evidence="8">
    <location>
        <begin position="364"/>
        <end position="386"/>
    </location>
</feature>
<feature type="transmembrane region" description="Helical" evidence="8">
    <location>
        <begin position="184"/>
        <end position="208"/>
    </location>
</feature>
<feature type="domain" description="Major facilitator superfamily (MFS) profile" evidence="9">
    <location>
        <begin position="29"/>
        <end position="414"/>
    </location>
</feature>
<evidence type="ECO:0000256" key="7">
    <source>
        <dbReference type="ARBA" id="ARBA00023136"/>
    </source>
</evidence>
<accession>A0A285CLX6</accession>
<organism evidence="10 11">
    <name type="scientific">Bacillus oleivorans</name>
    <dbReference type="NCBI Taxonomy" id="1448271"/>
    <lineage>
        <taxon>Bacteria</taxon>
        <taxon>Bacillati</taxon>
        <taxon>Bacillota</taxon>
        <taxon>Bacilli</taxon>
        <taxon>Bacillales</taxon>
        <taxon>Bacillaceae</taxon>
        <taxon>Bacillus</taxon>
    </lineage>
</organism>
<evidence type="ECO:0000256" key="5">
    <source>
        <dbReference type="ARBA" id="ARBA00022692"/>
    </source>
</evidence>
<sequence>MEHIEGLNGAEFTDPKSITNNETHQQKWAIVSLASIPLVMTLGNSMLLPVLPTMEKELNISPFQSSLIITVYSIVAIILIPIAGFLSDKWGRKKIIIPSLFIAAIGGLISGIAGWLVESAYLFILFGRLLQGVGAAGAFPIVLPLVGDMFRKEEDVSSALGVIETANTFGKVLSPVLGAALAAIIWYIPFFAFPFFCAITILMVMLLVKTPKKDQEVVSFGYFIKNIKKIFHIDGKWLFSIFFIGGILMLVLFGELFYLSKIFEDQYNIKDIQKGFYLAIPLGALCLASFIAGKVIKKNKVLMKWLTFFGVLALGITGFLVIFSTQLWYLIVLFTIGGIGIGVALPSLDALITEGVEKEQRGTITSLYSSMRFVGVAAGPPIVALLMKTQKAWIFGAFLVLCLLSCLLTFKAIKPESDQ</sequence>
<dbReference type="GO" id="GO:0005886">
    <property type="term" value="C:plasma membrane"/>
    <property type="evidence" value="ECO:0007669"/>
    <property type="project" value="UniProtKB-SubCell"/>
</dbReference>
<evidence type="ECO:0000256" key="2">
    <source>
        <dbReference type="ARBA" id="ARBA00007520"/>
    </source>
</evidence>
<feature type="transmembrane region" description="Helical" evidence="8">
    <location>
        <begin position="329"/>
        <end position="352"/>
    </location>
</feature>
<dbReference type="InterPro" id="IPR001958">
    <property type="entry name" value="Tet-R_TetA/multi-R_MdtG-like"/>
</dbReference>
<feature type="transmembrane region" description="Helical" evidence="8">
    <location>
        <begin position="392"/>
        <end position="413"/>
    </location>
</feature>
<evidence type="ECO:0000256" key="1">
    <source>
        <dbReference type="ARBA" id="ARBA00004651"/>
    </source>
</evidence>
<dbReference type="InterPro" id="IPR050189">
    <property type="entry name" value="MFS_Efflux_Transporters"/>
</dbReference>
<gene>
    <name evidence="10" type="ORF">SAMN05877753_102512</name>
</gene>
<protein>
    <submittedName>
        <fullName evidence="10">ACDE family multidrug resistance protein</fullName>
    </submittedName>
</protein>
<dbReference type="EMBL" id="OAOP01000002">
    <property type="protein sequence ID" value="SNX68405.1"/>
    <property type="molecule type" value="Genomic_DNA"/>
</dbReference>
<evidence type="ECO:0000256" key="3">
    <source>
        <dbReference type="ARBA" id="ARBA00022448"/>
    </source>
</evidence>
<dbReference type="Proteomes" id="UP000219546">
    <property type="component" value="Unassembled WGS sequence"/>
</dbReference>
<dbReference type="GO" id="GO:0022857">
    <property type="term" value="F:transmembrane transporter activity"/>
    <property type="evidence" value="ECO:0007669"/>
    <property type="project" value="InterPro"/>
</dbReference>
<reference evidence="10 11" key="1">
    <citation type="submission" date="2017-08" db="EMBL/GenBank/DDBJ databases">
        <authorList>
            <person name="de Groot N.N."/>
        </authorList>
    </citation>
    <scope>NUCLEOTIDE SEQUENCE [LARGE SCALE GENOMIC DNA]</scope>
    <source>
        <strain evidence="10 11">JC228</strain>
    </source>
</reference>
<feature type="transmembrane region" description="Helical" evidence="8">
    <location>
        <begin position="63"/>
        <end position="83"/>
    </location>
</feature>
<feature type="transmembrane region" description="Helical" evidence="8">
    <location>
        <begin position="305"/>
        <end position="323"/>
    </location>
</feature>
<dbReference type="RefSeq" id="WP_097157691.1">
    <property type="nucleotide sequence ID" value="NZ_JBEPMQ010000001.1"/>
</dbReference>
<keyword evidence="11" id="KW-1185">Reference proteome</keyword>
<keyword evidence="3" id="KW-0813">Transport</keyword>
<feature type="transmembrane region" description="Helical" evidence="8">
    <location>
        <begin position="275"/>
        <end position="293"/>
    </location>
</feature>
<evidence type="ECO:0000313" key="11">
    <source>
        <dbReference type="Proteomes" id="UP000219546"/>
    </source>
</evidence>
<name>A0A285CLX6_9BACI</name>
<dbReference type="PANTHER" id="PTHR43124">
    <property type="entry name" value="PURINE EFFLUX PUMP PBUE"/>
    <property type="match status" value="1"/>
</dbReference>
<dbReference type="InterPro" id="IPR036259">
    <property type="entry name" value="MFS_trans_sf"/>
</dbReference>
<dbReference type="InterPro" id="IPR020846">
    <property type="entry name" value="MFS_dom"/>
</dbReference>
<dbReference type="InterPro" id="IPR011701">
    <property type="entry name" value="MFS"/>
</dbReference>
<dbReference type="Gene3D" id="1.20.1250.20">
    <property type="entry name" value="MFS general substrate transporter like domains"/>
    <property type="match status" value="1"/>
</dbReference>
<dbReference type="CDD" id="cd17474">
    <property type="entry name" value="MFS_YfmO_like"/>
    <property type="match status" value="1"/>
</dbReference>
<dbReference type="PROSITE" id="PS00216">
    <property type="entry name" value="SUGAR_TRANSPORT_1"/>
    <property type="match status" value="1"/>
</dbReference>
<dbReference type="PROSITE" id="PS50850">
    <property type="entry name" value="MFS"/>
    <property type="match status" value="1"/>
</dbReference>
<feature type="transmembrane region" description="Helical" evidence="8">
    <location>
        <begin position="95"/>
        <end position="117"/>
    </location>
</feature>
<dbReference type="PANTHER" id="PTHR43124:SF3">
    <property type="entry name" value="CHLORAMPHENICOL EFFLUX PUMP RV0191"/>
    <property type="match status" value="1"/>
</dbReference>
<dbReference type="AlphaFoldDB" id="A0A285CLX6"/>
<dbReference type="Pfam" id="PF07690">
    <property type="entry name" value="MFS_1"/>
    <property type="match status" value="1"/>
</dbReference>
<evidence type="ECO:0000313" key="10">
    <source>
        <dbReference type="EMBL" id="SNX68405.1"/>
    </source>
</evidence>
<evidence type="ECO:0000259" key="9">
    <source>
        <dbReference type="PROSITE" id="PS50850"/>
    </source>
</evidence>
<dbReference type="SUPFAM" id="SSF103473">
    <property type="entry name" value="MFS general substrate transporter"/>
    <property type="match status" value="1"/>
</dbReference>
<dbReference type="PROSITE" id="PS00217">
    <property type="entry name" value="SUGAR_TRANSPORT_2"/>
    <property type="match status" value="1"/>
</dbReference>
<dbReference type="OrthoDB" id="2986280at2"/>
<proteinExistence type="inferred from homology"/>
<keyword evidence="7 8" id="KW-0472">Membrane</keyword>
<keyword evidence="6 8" id="KW-1133">Transmembrane helix</keyword>
<dbReference type="InterPro" id="IPR005829">
    <property type="entry name" value="Sugar_transporter_CS"/>
</dbReference>
<evidence type="ECO:0000256" key="6">
    <source>
        <dbReference type="ARBA" id="ARBA00022989"/>
    </source>
</evidence>
<keyword evidence="5 8" id="KW-0812">Transmembrane</keyword>
<keyword evidence="4" id="KW-1003">Cell membrane</keyword>
<comment type="subcellular location">
    <subcellularLocation>
        <location evidence="1">Cell membrane</location>
        <topology evidence="1">Multi-pass membrane protein</topology>
    </subcellularLocation>
</comment>
<evidence type="ECO:0000256" key="8">
    <source>
        <dbReference type="SAM" id="Phobius"/>
    </source>
</evidence>